<gene>
    <name evidence="1" type="ORF">EcCFBP13530_23615</name>
</gene>
<name>A0AB38NXK7_9ENTR</name>
<dbReference type="EMBL" id="QGAL01000017">
    <property type="protein sequence ID" value="TKK12434.1"/>
    <property type="molecule type" value="Genomic_DNA"/>
</dbReference>
<accession>A0AB38NXK7</accession>
<dbReference type="Proteomes" id="UP000306327">
    <property type="component" value="Unassembled WGS sequence"/>
</dbReference>
<reference evidence="1 2" key="1">
    <citation type="journal article" date="2019" name="Sci. Rep.">
        <title>Differences in resource use lead to coexistence of seed-transmitted microbial populations.</title>
        <authorList>
            <person name="Torres-Cortes G."/>
            <person name="Garcia B.J."/>
            <person name="Compant S."/>
            <person name="Rezki S."/>
            <person name="Jones P."/>
            <person name="Preveaux A."/>
            <person name="Briand M."/>
            <person name="Roulet A."/>
            <person name="Bouchez O."/>
            <person name="Jacobson D."/>
            <person name="Barret M."/>
        </authorList>
    </citation>
    <scope>NUCLEOTIDE SEQUENCE [LARGE SCALE GENOMIC DNA]</scope>
    <source>
        <strain evidence="1 2">CFBP13530</strain>
    </source>
</reference>
<comment type="caution">
    <text evidence="1">The sequence shown here is derived from an EMBL/GenBank/DDBJ whole genome shotgun (WGS) entry which is preliminary data.</text>
</comment>
<proteinExistence type="predicted"/>
<organism evidence="1 2">
    <name type="scientific">Enterobacter cancerogenus</name>
    <dbReference type="NCBI Taxonomy" id="69218"/>
    <lineage>
        <taxon>Bacteria</taxon>
        <taxon>Pseudomonadati</taxon>
        <taxon>Pseudomonadota</taxon>
        <taxon>Gammaproteobacteria</taxon>
        <taxon>Enterobacterales</taxon>
        <taxon>Enterobacteriaceae</taxon>
        <taxon>Enterobacter</taxon>
        <taxon>Enterobacter cloacae complex</taxon>
    </lineage>
</organism>
<protein>
    <submittedName>
        <fullName evidence="1">Uncharacterized protein</fullName>
    </submittedName>
</protein>
<evidence type="ECO:0000313" key="1">
    <source>
        <dbReference type="EMBL" id="TKK12434.1"/>
    </source>
</evidence>
<sequence>MQTVLGIPILHWPASTLTSYGDILASIRKQEKIVRIQILYPDTRLNKARPLQAILFSLDESCDAINTGGFWPANLSPRLF</sequence>
<evidence type="ECO:0000313" key="2">
    <source>
        <dbReference type="Proteomes" id="UP000306327"/>
    </source>
</evidence>
<dbReference type="AlphaFoldDB" id="A0AB38NXK7"/>